<dbReference type="OrthoDB" id="9789361at2"/>
<dbReference type="AlphaFoldDB" id="A0A1V4IRX3"/>
<accession>A0A1V4IRX3</accession>
<dbReference type="STRING" id="1450648.CLORY_16520"/>
<name>A0A1V4IRX3_9CLOT</name>
<dbReference type="PANTHER" id="PTHR36700:SF1">
    <property type="entry name" value="CRISPR SYSTEM CMR SUBUNIT CMR4"/>
    <property type="match status" value="1"/>
</dbReference>
<dbReference type="NCBIfam" id="TIGR02580">
    <property type="entry name" value="cas_RAMP_Cmr4"/>
    <property type="match status" value="1"/>
</dbReference>
<evidence type="ECO:0000313" key="3">
    <source>
        <dbReference type="EMBL" id="OPJ62772.1"/>
    </source>
</evidence>
<evidence type="ECO:0000313" key="4">
    <source>
        <dbReference type="Proteomes" id="UP000190080"/>
    </source>
</evidence>
<organism evidence="3 4">
    <name type="scientific">Clostridium oryzae</name>
    <dbReference type="NCBI Taxonomy" id="1450648"/>
    <lineage>
        <taxon>Bacteria</taxon>
        <taxon>Bacillati</taxon>
        <taxon>Bacillota</taxon>
        <taxon>Clostridia</taxon>
        <taxon>Eubacteriales</taxon>
        <taxon>Clostridiaceae</taxon>
        <taxon>Clostridium</taxon>
    </lineage>
</organism>
<sequence>MYKEKKIVYIKALTPLHAGAGDGLEIVDMPIQREKHSNIPKIEASSLKGSIKHHLYDKLNCKNDEKIRKDMYSIFGPENGDDHASLIGFTDARLLLFPIKSGTDIFKLITCKYVIQRWIEDLKMTDGEIEEESDFLRFIDVADGQFKDFKGEQQQILEEYVFDIDNTDNEVKDGIKIILENKLKGIDINRVVLLSDKDYIDLVSMYTEIITRNKIDVKTGVAEKTGLFTEEYLPSESVLYFIALGSDSFDEANKKTASEVMDYFNSNVGEVFQAGGDATIGKGFVKLLNHKEVTENE</sequence>
<dbReference type="PANTHER" id="PTHR36700">
    <property type="entry name" value="CRISPR SYSTEM CMR SUBUNIT CMR4"/>
    <property type="match status" value="1"/>
</dbReference>
<evidence type="ECO:0000256" key="1">
    <source>
        <dbReference type="ARBA" id="ARBA00023118"/>
    </source>
</evidence>
<keyword evidence="1" id="KW-0051">Antiviral defense</keyword>
<proteinExistence type="predicted"/>
<dbReference type="InterPro" id="IPR005537">
    <property type="entry name" value="RAMP_III_fam"/>
</dbReference>
<dbReference type="Proteomes" id="UP000190080">
    <property type="component" value="Unassembled WGS sequence"/>
</dbReference>
<keyword evidence="4" id="KW-1185">Reference proteome</keyword>
<feature type="domain" description="CRISPR type III-associated protein" evidence="2">
    <location>
        <begin position="10"/>
        <end position="286"/>
    </location>
</feature>
<comment type="caution">
    <text evidence="3">The sequence shown here is derived from an EMBL/GenBank/DDBJ whole genome shotgun (WGS) entry which is preliminary data.</text>
</comment>
<dbReference type="Pfam" id="PF03787">
    <property type="entry name" value="RAMPs"/>
    <property type="match status" value="1"/>
</dbReference>
<gene>
    <name evidence="3" type="ORF">CLORY_16520</name>
</gene>
<dbReference type="GO" id="GO:0051607">
    <property type="term" value="P:defense response to virus"/>
    <property type="evidence" value="ECO:0007669"/>
    <property type="project" value="UniProtKB-KW"/>
</dbReference>
<dbReference type="RefSeq" id="WP_079423174.1">
    <property type="nucleotide sequence ID" value="NZ_MZGV01000013.1"/>
</dbReference>
<protein>
    <submittedName>
        <fullName evidence="3">RAMP superfamily protein</fullName>
    </submittedName>
</protein>
<evidence type="ECO:0000259" key="2">
    <source>
        <dbReference type="Pfam" id="PF03787"/>
    </source>
</evidence>
<dbReference type="EMBL" id="MZGV01000013">
    <property type="protein sequence ID" value="OPJ62772.1"/>
    <property type="molecule type" value="Genomic_DNA"/>
</dbReference>
<reference evidence="3 4" key="1">
    <citation type="submission" date="2017-03" db="EMBL/GenBank/DDBJ databases">
        <title>Genome sequence of Clostridium oryzae DSM 28571.</title>
        <authorList>
            <person name="Poehlein A."/>
            <person name="Daniel R."/>
        </authorList>
    </citation>
    <scope>NUCLEOTIDE SEQUENCE [LARGE SCALE GENOMIC DNA]</scope>
    <source>
        <strain evidence="3 4">DSM 28571</strain>
    </source>
</reference>
<dbReference type="InterPro" id="IPR013410">
    <property type="entry name" value="CRISPR-assoc_RAMP_Cmr4"/>
</dbReference>